<comment type="caution">
    <text evidence="2">The sequence shown here is derived from an EMBL/GenBank/DDBJ whole genome shotgun (WGS) entry which is preliminary data.</text>
</comment>
<dbReference type="InterPro" id="IPR029044">
    <property type="entry name" value="Nucleotide-diphossugar_trans"/>
</dbReference>
<protein>
    <submittedName>
        <fullName evidence="2">Glycosyltransferase</fullName>
    </submittedName>
</protein>
<sequence length="235" mass="26999">MSRLPLVTVVTICRNNKLQLKKTITSVKSQDYQAIDYLIIDGASTDGTKELLSATTGIRWISEPDDGIYNAMNKGIRMTKGEWVIFMNAGDTFASHDVISKVFRKDHYADVIYGDVIKGKTIKRAEPPHNSHRMYFCHQSAFVSTICLKEFPFDENHKMSADFKQMKQLYLAKKKFLRLDFPIAVFDTTGVSNAHRSKGLYDNILVVCEIDNWKEKLKLLPRLLFTYWMCKLRGA</sequence>
<reference evidence="2" key="1">
    <citation type="submission" date="2019-04" db="EMBL/GenBank/DDBJ databases">
        <title>Evolution of Biomass-Degrading Anaerobic Consortia Revealed by Metagenomics.</title>
        <authorList>
            <person name="Peng X."/>
        </authorList>
    </citation>
    <scope>NUCLEOTIDE SEQUENCE</scope>
    <source>
        <strain evidence="2">SIG140</strain>
    </source>
</reference>
<dbReference type="PANTHER" id="PTHR43685">
    <property type="entry name" value="GLYCOSYLTRANSFERASE"/>
    <property type="match status" value="1"/>
</dbReference>
<feature type="domain" description="Glycosyltransferase 2-like" evidence="1">
    <location>
        <begin position="8"/>
        <end position="130"/>
    </location>
</feature>
<dbReference type="InterPro" id="IPR050834">
    <property type="entry name" value="Glycosyltransf_2"/>
</dbReference>
<dbReference type="PANTHER" id="PTHR43685:SF2">
    <property type="entry name" value="GLYCOSYLTRANSFERASE 2-LIKE DOMAIN-CONTAINING PROTEIN"/>
    <property type="match status" value="1"/>
</dbReference>
<dbReference type="Pfam" id="PF00535">
    <property type="entry name" value="Glycos_transf_2"/>
    <property type="match status" value="1"/>
</dbReference>
<dbReference type="SUPFAM" id="SSF53448">
    <property type="entry name" value="Nucleotide-diphospho-sugar transferases"/>
    <property type="match status" value="1"/>
</dbReference>
<dbReference type="CDD" id="cd06433">
    <property type="entry name" value="GT_2_WfgS_like"/>
    <property type="match status" value="1"/>
</dbReference>
<proteinExistence type="predicted"/>
<dbReference type="Gene3D" id="3.90.550.10">
    <property type="entry name" value="Spore Coat Polysaccharide Biosynthesis Protein SpsA, Chain A"/>
    <property type="match status" value="1"/>
</dbReference>
<dbReference type="Proteomes" id="UP000806522">
    <property type="component" value="Unassembled WGS sequence"/>
</dbReference>
<name>A0A9D5S7Z2_XYLRU</name>
<accession>A0A9D5S7Z2</accession>
<organism evidence="2 3">
    <name type="scientific">Xylanibacter ruminicola</name>
    <name type="common">Prevotella ruminicola</name>
    <dbReference type="NCBI Taxonomy" id="839"/>
    <lineage>
        <taxon>Bacteria</taxon>
        <taxon>Pseudomonadati</taxon>
        <taxon>Bacteroidota</taxon>
        <taxon>Bacteroidia</taxon>
        <taxon>Bacteroidales</taxon>
        <taxon>Prevotellaceae</taxon>
        <taxon>Xylanibacter</taxon>
    </lineage>
</organism>
<evidence type="ECO:0000259" key="1">
    <source>
        <dbReference type="Pfam" id="PF00535"/>
    </source>
</evidence>
<gene>
    <name evidence="2" type="ORF">E7101_10355</name>
</gene>
<dbReference type="EMBL" id="SUYC01000011">
    <property type="protein sequence ID" value="MBE6271338.1"/>
    <property type="molecule type" value="Genomic_DNA"/>
</dbReference>
<evidence type="ECO:0000313" key="3">
    <source>
        <dbReference type="Proteomes" id="UP000806522"/>
    </source>
</evidence>
<dbReference type="InterPro" id="IPR001173">
    <property type="entry name" value="Glyco_trans_2-like"/>
</dbReference>
<dbReference type="AlphaFoldDB" id="A0A9D5S7Z2"/>
<evidence type="ECO:0000313" key="2">
    <source>
        <dbReference type="EMBL" id="MBE6271338.1"/>
    </source>
</evidence>